<evidence type="ECO:0000256" key="1">
    <source>
        <dbReference type="ARBA" id="ARBA00022842"/>
    </source>
</evidence>
<dbReference type="GO" id="GO:0016779">
    <property type="term" value="F:nucleotidyltransferase activity"/>
    <property type="evidence" value="ECO:0007669"/>
    <property type="project" value="UniProtKB-ARBA"/>
</dbReference>
<accession>A0A844Z6T7</accession>
<keyword evidence="1" id="KW-0460">Magnesium</keyword>
<dbReference type="InterPro" id="IPR029044">
    <property type="entry name" value="Nucleotide-diphossugar_trans"/>
</dbReference>
<keyword evidence="4" id="KW-1185">Reference proteome</keyword>
<sequence length="241" mass="25466">MAEATGQTYKALIPVCGQSMLARVCSTLLGSAGVARVIILAQEPNQLLIGDTAQLADNPRVSLAPSGMGIASSIAKIAGTHAAPWPVLVTTADHALLTSAMVEEFLGGVGEADLAIGVGERRIVESAYPDTKRTWLKFSDGHYSGANLFALRNAQVADALELWSGVEQDRKKSLSIMSRFGPLLLLRALTRTIAFPEALHHAGKRLGIVAKPVVLSQPEAVIDVDKPEDLALVEGILTNGR</sequence>
<dbReference type="AlphaFoldDB" id="A0A844Z6T7"/>
<dbReference type="EMBL" id="WTYZ01000001">
    <property type="protein sequence ID" value="MXO82573.1"/>
    <property type="molecule type" value="Genomic_DNA"/>
</dbReference>
<feature type="domain" description="MobA-like NTP transferase" evidence="2">
    <location>
        <begin position="6"/>
        <end position="118"/>
    </location>
</feature>
<dbReference type="Gene3D" id="3.90.550.10">
    <property type="entry name" value="Spore Coat Polysaccharide Biosynthesis Protein SpsA, Chain A"/>
    <property type="match status" value="1"/>
</dbReference>
<gene>
    <name evidence="3" type="ORF">GRI35_04195</name>
</gene>
<proteinExistence type="predicted"/>
<dbReference type="InterPro" id="IPR025877">
    <property type="entry name" value="MobA-like_NTP_Trfase"/>
</dbReference>
<dbReference type="Pfam" id="PF12804">
    <property type="entry name" value="NTP_transf_3"/>
    <property type="match status" value="1"/>
</dbReference>
<dbReference type="OrthoDB" id="159246at2"/>
<name>A0A844Z6T7_9SPHN</name>
<dbReference type="SUPFAM" id="SSF53448">
    <property type="entry name" value="Nucleotide-diphospho-sugar transferases"/>
    <property type="match status" value="1"/>
</dbReference>
<evidence type="ECO:0000313" key="3">
    <source>
        <dbReference type="EMBL" id="MXO82573.1"/>
    </source>
</evidence>
<comment type="caution">
    <text evidence="3">The sequence shown here is derived from an EMBL/GenBank/DDBJ whole genome shotgun (WGS) entry which is preliminary data.</text>
</comment>
<dbReference type="Proteomes" id="UP000460290">
    <property type="component" value="Unassembled WGS sequence"/>
</dbReference>
<reference evidence="3 4" key="1">
    <citation type="submission" date="2019-12" db="EMBL/GenBank/DDBJ databases">
        <title>Genomic-based taxomic classification of the family Erythrobacteraceae.</title>
        <authorList>
            <person name="Xu L."/>
        </authorList>
    </citation>
    <scope>NUCLEOTIDE SEQUENCE [LARGE SCALE GENOMIC DNA]</scope>
    <source>
        <strain evidence="3 4">KCTC 42006</strain>
    </source>
</reference>
<keyword evidence="3" id="KW-0808">Transferase</keyword>
<evidence type="ECO:0000313" key="4">
    <source>
        <dbReference type="Proteomes" id="UP000460290"/>
    </source>
</evidence>
<evidence type="ECO:0000259" key="2">
    <source>
        <dbReference type="Pfam" id="PF12804"/>
    </source>
</evidence>
<protein>
    <submittedName>
        <fullName evidence="3">NTP transferase domain-containing protein</fullName>
    </submittedName>
</protein>
<organism evidence="3 4">
    <name type="scientific">Pontixanthobacter aestiaquae</name>
    <dbReference type="NCBI Taxonomy" id="1509367"/>
    <lineage>
        <taxon>Bacteria</taxon>
        <taxon>Pseudomonadati</taxon>
        <taxon>Pseudomonadota</taxon>
        <taxon>Alphaproteobacteria</taxon>
        <taxon>Sphingomonadales</taxon>
        <taxon>Erythrobacteraceae</taxon>
        <taxon>Pontixanthobacter</taxon>
    </lineage>
</organism>